<comment type="caution">
    <text evidence="1">The sequence shown here is derived from an EMBL/GenBank/DDBJ whole genome shotgun (WGS) entry which is preliminary data.</text>
</comment>
<dbReference type="EMBL" id="QICN01000006">
    <property type="protein sequence ID" value="PXV67253.1"/>
    <property type="molecule type" value="Genomic_DNA"/>
</dbReference>
<reference evidence="1 2" key="1">
    <citation type="submission" date="2018-04" db="EMBL/GenBank/DDBJ databases">
        <title>Genomic Encyclopedia of Type Strains, Phase IV (KMG-IV): sequencing the most valuable type-strain genomes for metagenomic binning, comparative biology and taxonomic classification.</title>
        <authorList>
            <person name="Goeker M."/>
        </authorList>
    </citation>
    <scope>NUCLEOTIDE SEQUENCE [LARGE SCALE GENOMIC DNA]</scope>
    <source>
        <strain evidence="1 2">DSM 104150</strain>
    </source>
</reference>
<proteinExistence type="predicted"/>
<evidence type="ECO:0008006" key="3">
    <source>
        <dbReference type="Google" id="ProtNLM"/>
    </source>
</evidence>
<evidence type="ECO:0000313" key="2">
    <source>
        <dbReference type="Proteomes" id="UP000248330"/>
    </source>
</evidence>
<organism evidence="1 2">
    <name type="scientific">Sinimarinibacterium flocculans</name>
    <dbReference type="NCBI Taxonomy" id="985250"/>
    <lineage>
        <taxon>Bacteria</taxon>
        <taxon>Pseudomonadati</taxon>
        <taxon>Pseudomonadota</taxon>
        <taxon>Gammaproteobacteria</taxon>
        <taxon>Nevskiales</taxon>
        <taxon>Nevskiaceae</taxon>
        <taxon>Sinimarinibacterium</taxon>
    </lineage>
</organism>
<protein>
    <recommendedName>
        <fullName evidence="3">Ribbon-helix-helix CopG family protein</fullName>
    </recommendedName>
</protein>
<dbReference type="RefSeq" id="WP_110265561.1">
    <property type="nucleotide sequence ID" value="NZ_CAWNXA010000006.1"/>
</dbReference>
<accession>A0A318E9F0</accession>
<dbReference type="AlphaFoldDB" id="A0A318E9F0"/>
<gene>
    <name evidence="1" type="ORF">C8D93_106231</name>
</gene>
<name>A0A318E9F0_9GAMM</name>
<dbReference type="Proteomes" id="UP000248330">
    <property type="component" value="Unassembled WGS sequence"/>
</dbReference>
<keyword evidence="2" id="KW-1185">Reference proteome</keyword>
<evidence type="ECO:0000313" key="1">
    <source>
        <dbReference type="EMBL" id="PXV67253.1"/>
    </source>
</evidence>
<sequence>MTTDTAPDVRYSLVISADLDSRLEALAQGRSMSKADILRRGLALYEVAVGAQATGSRFGIVDADDRLTTEIVGL</sequence>